<dbReference type="InterPro" id="IPR013083">
    <property type="entry name" value="Znf_RING/FYVE/PHD"/>
</dbReference>
<dbReference type="VEuPathDB" id="VectorBase:AFAF019802"/>
<protein>
    <recommendedName>
        <fullName evidence="4">PHD-type domain-containing protein</fullName>
    </recommendedName>
</protein>
<organism evidence="5 6">
    <name type="scientific">Anopheles farauti</name>
    <dbReference type="NCBI Taxonomy" id="69004"/>
    <lineage>
        <taxon>Eukaryota</taxon>
        <taxon>Metazoa</taxon>
        <taxon>Ecdysozoa</taxon>
        <taxon>Arthropoda</taxon>
        <taxon>Hexapoda</taxon>
        <taxon>Insecta</taxon>
        <taxon>Pterygota</taxon>
        <taxon>Neoptera</taxon>
        <taxon>Endopterygota</taxon>
        <taxon>Diptera</taxon>
        <taxon>Nematocera</taxon>
        <taxon>Culicoidea</taxon>
        <taxon>Culicidae</taxon>
        <taxon>Anophelinae</taxon>
        <taxon>Anopheles</taxon>
    </lineage>
</organism>
<dbReference type="PANTHER" id="PTHR12420:SF42">
    <property type="entry name" value="G2_M PHASE-SPECIFIC E3 UBIQUITIN-PROTEIN LIGASE"/>
    <property type="match status" value="1"/>
</dbReference>
<sequence>MDDTNINLSATYIPQVGGSRVGITGFKIVDVIRSFSEFRDKKCVYCGQPSAAIECAQSDCKRRYHYICGYRNYCVTQFCGQFLSYCHLHLPAELERPINISIRECDICFSDLPLVTDPDFNPVSIVRSCGIDGCEGLMHRECVQRFAYTSGYNFKCPLCFDKTFNKLVARFGIFVPQRESAWEREAGAFKDLHKRKCTAEKCLVMAKGTLNERKEQKNIVGCKICGGQLMHRICVGLQDANEYLCSACKDESFVRLV</sequence>
<dbReference type="InterPro" id="IPR011011">
    <property type="entry name" value="Znf_FYVE_PHD"/>
</dbReference>
<dbReference type="GO" id="GO:0008270">
    <property type="term" value="F:zinc ion binding"/>
    <property type="evidence" value="ECO:0007669"/>
    <property type="project" value="UniProtKB-KW"/>
</dbReference>
<dbReference type="EMBL" id="AXCN02001107">
    <property type="status" value="NOT_ANNOTATED_CDS"/>
    <property type="molecule type" value="Genomic_DNA"/>
</dbReference>
<keyword evidence="3" id="KW-0862">Zinc</keyword>
<dbReference type="AlphaFoldDB" id="A0A182QZ61"/>
<dbReference type="PANTHER" id="PTHR12420">
    <property type="entry name" value="PHD FINGER PROTEIN"/>
    <property type="match status" value="1"/>
</dbReference>
<evidence type="ECO:0000256" key="2">
    <source>
        <dbReference type="ARBA" id="ARBA00022771"/>
    </source>
</evidence>
<evidence type="ECO:0000313" key="5">
    <source>
        <dbReference type="EnsemblMetazoa" id="AFAF019802-PA"/>
    </source>
</evidence>
<feature type="domain" description="PHD-type" evidence="4">
    <location>
        <begin position="1"/>
        <end position="90"/>
    </location>
</feature>
<accession>A0A182QZ61</accession>
<evidence type="ECO:0000259" key="4">
    <source>
        <dbReference type="PROSITE" id="PS51805"/>
    </source>
</evidence>
<name>A0A182QZ61_9DIPT</name>
<keyword evidence="6" id="KW-1185">Reference proteome</keyword>
<dbReference type="InterPro" id="IPR051188">
    <property type="entry name" value="PHD-type_Zinc_Finger"/>
</dbReference>
<dbReference type="STRING" id="69004.A0A182QZ61"/>
<evidence type="ECO:0000256" key="3">
    <source>
        <dbReference type="ARBA" id="ARBA00022833"/>
    </source>
</evidence>
<dbReference type="Pfam" id="PF13771">
    <property type="entry name" value="zf-HC5HC2H"/>
    <property type="match status" value="1"/>
</dbReference>
<keyword evidence="2" id="KW-0863">Zinc-finger</keyword>
<dbReference type="SUPFAM" id="SSF57903">
    <property type="entry name" value="FYVE/PHD zinc finger"/>
    <property type="match status" value="1"/>
</dbReference>
<proteinExistence type="predicted"/>
<evidence type="ECO:0000256" key="1">
    <source>
        <dbReference type="ARBA" id="ARBA00022723"/>
    </source>
</evidence>
<dbReference type="PROSITE" id="PS51805">
    <property type="entry name" value="EPHD"/>
    <property type="match status" value="1"/>
</dbReference>
<dbReference type="EnsemblMetazoa" id="AFAF019802-RA">
    <property type="protein sequence ID" value="AFAF019802-PA"/>
    <property type="gene ID" value="AFAF019802"/>
</dbReference>
<dbReference type="Gene3D" id="3.30.40.10">
    <property type="entry name" value="Zinc/RING finger domain, C3HC4 (zinc finger)"/>
    <property type="match status" value="2"/>
</dbReference>
<reference evidence="6" key="1">
    <citation type="submission" date="2014-01" db="EMBL/GenBank/DDBJ databases">
        <title>The Genome Sequence of Anopheles farauti FAR1 (V2).</title>
        <authorList>
            <consortium name="The Broad Institute Genomics Platform"/>
            <person name="Neafsey D.E."/>
            <person name="Besansky N."/>
            <person name="Howell P."/>
            <person name="Walton C."/>
            <person name="Young S.K."/>
            <person name="Zeng Q."/>
            <person name="Gargeya S."/>
            <person name="Fitzgerald M."/>
            <person name="Haas B."/>
            <person name="Abouelleil A."/>
            <person name="Allen A.W."/>
            <person name="Alvarado L."/>
            <person name="Arachchi H.M."/>
            <person name="Berlin A.M."/>
            <person name="Chapman S.B."/>
            <person name="Gainer-Dewar J."/>
            <person name="Goldberg J."/>
            <person name="Griggs A."/>
            <person name="Gujja S."/>
            <person name="Hansen M."/>
            <person name="Howarth C."/>
            <person name="Imamovic A."/>
            <person name="Ireland A."/>
            <person name="Larimer J."/>
            <person name="McCowan C."/>
            <person name="Murphy C."/>
            <person name="Pearson M."/>
            <person name="Poon T.W."/>
            <person name="Priest M."/>
            <person name="Roberts A."/>
            <person name="Saif S."/>
            <person name="Shea T."/>
            <person name="Sisk P."/>
            <person name="Sykes S."/>
            <person name="Wortman J."/>
            <person name="Nusbaum C."/>
            <person name="Birren B."/>
        </authorList>
    </citation>
    <scope>NUCLEOTIDE SEQUENCE [LARGE SCALE GENOMIC DNA]</scope>
    <source>
        <strain evidence="6">FAR1</strain>
    </source>
</reference>
<dbReference type="GO" id="GO:0005634">
    <property type="term" value="C:nucleus"/>
    <property type="evidence" value="ECO:0007669"/>
    <property type="project" value="TreeGrafter"/>
</dbReference>
<dbReference type="Pfam" id="PF26054">
    <property type="entry name" value="PHD_G2E3"/>
    <property type="match status" value="1"/>
</dbReference>
<dbReference type="Proteomes" id="UP000075886">
    <property type="component" value="Unassembled WGS sequence"/>
</dbReference>
<evidence type="ECO:0000313" key="6">
    <source>
        <dbReference type="Proteomes" id="UP000075886"/>
    </source>
</evidence>
<reference evidence="5" key="2">
    <citation type="submission" date="2020-05" db="UniProtKB">
        <authorList>
            <consortium name="EnsemblMetazoa"/>
        </authorList>
    </citation>
    <scope>IDENTIFICATION</scope>
    <source>
        <strain evidence="5">FAR1</strain>
    </source>
</reference>
<dbReference type="InterPro" id="IPR034732">
    <property type="entry name" value="EPHD"/>
</dbReference>
<dbReference type="InterPro" id="IPR059102">
    <property type="entry name" value="PHD_PHF7/G2E3-like"/>
</dbReference>
<keyword evidence="1" id="KW-0479">Metal-binding</keyword>